<dbReference type="PANTHER" id="PTHR45649:SF28">
    <property type="entry name" value="TRANSPORTER, PUTATIVE (EUROFUNG)-RELATED"/>
    <property type="match status" value="1"/>
</dbReference>
<keyword evidence="4 7" id="KW-1133">Transmembrane helix</keyword>
<feature type="transmembrane region" description="Helical" evidence="7">
    <location>
        <begin position="304"/>
        <end position="326"/>
    </location>
</feature>
<evidence type="ECO:0000256" key="2">
    <source>
        <dbReference type="ARBA" id="ARBA00022448"/>
    </source>
</evidence>
<feature type="transmembrane region" description="Helical" evidence="7">
    <location>
        <begin position="423"/>
        <end position="446"/>
    </location>
</feature>
<protein>
    <recommendedName>
        <fullName evidence="10">Amino acid transporter</fullName>
    </recommendedName>
</protein>
<evidence type="ECO:0000256" key="4">
    <source>
        <dbReference type="ARBA" id="ARBA00022989"/>
    </source>
</evidence>
<evidence type="ECO:0000256" key="6">
    <source>
        <dbReference type="SAM" id="MobiDB-lite"/>
    </source>
</evidence>
<evidence type="ECO:0000313" key="8">
    <source>
        <dbReference type="EMBL" id="KAF5363115.1"/>
    </source>
</evidence>
<gene>
    <name evidence="8" type="ORF">D9757_011721</name>
</gene>
<evidence type="ECO:0000256" key="5">
    <source>
        <dbReference type="ARBA" id="ARBA00023136"/>
    </source>
</evidence>
<comment type="subcellular location">
    <subcellularLocation>
        <location evidence="1">Membrane</location>
        <topology evidence="1">Multi-pass membrane protein</topology>
    </subcellularLocation>
</comment>
<comment type="caution">
    <text evidence="8">The sequence shown here is derived from an EMBL/GenBank/DDBJ whole genome shotgun (WGS) entry which is preliminary data.</text>
</comment>
<keyword evidence="3 7" id="KW-0812">Transmembrane</keyword>
<dbReference type="GO" id="GO:0006865">
    <property type="term" value="P:amino acid transport"/>
    <property type="evidence" value="ECO:0007669"/>
    <property type="project" value="InterPro"/>
</dbReference>
<reference evidence="8 9" key="1">
    <citation type="journal article" date="2020" name="ISME J.">
        <title>Uncovering the hidden diversity of litter-decomposition mechanisms in mushroom-forming fungi.</title>
        <authorList>
            <person name="Floudas D."/>
            <person name="Bentzer J."/>
            <person name="Ahren D."/>
            <person name="Johansson T."/>
            <person name="Persson P."/>
            <person name="Tunlid A."/>
        </authorList>
    </citation>
    <scope>NUCLEOTIDE SEQUENCE [LARGE SCALE GENOMIC DNA]</scope>
    <source>
        <strain evidence="8 9">CBS 406.79</strain>
    </source>
</reference>
<feature type="transmembrane region" description="Helical" evidence="7">
    <location>
        <begin position="128"/>
        <end position="145"/>
    </location>
</feature>
<dbReference type="Proteomes" id="UP000518752">
    <property type="component" value="Unassembled WGS sequence"/>
</dbReference>
<feature type="transmembrane region" description="Helical" evidence="7">
    <location>
        <begin position="452"/>
        <end position="473"/>
    </location>
</feature>
<dbReference type="OrthoDB" id="3900342at2759"/>
<dbReference type="EMBL" id="JAACJN010000190">
    <property type="protein sequence ID" value="KAF5363115.1"/>
    <property type="molecule type" value="Genomic_DNA"/>
</dbReference>
<keyword evidence="9" id="KW-1185">Reference proteome</keyword>
<dbReference type="PIRSF" id="PIRSF006060">
    <property type="entry name" value="AA_transporter"/>
    <property type="match status" value="1"/>
</dbReference>
<evidence type="ECO:0000256" key="3">
    <source>
        <dbReference type="ARBA" id="ARBA00022692"/>
    </source>
</evidence>
<proteinExistence type="predicted"/>
<dbReference type="Pfam" id="PF13520">
    <property type="entry name" value="AA_permease_2"/>
    <property type="match status" value="1"/>
</dbReference>
<dbReference type="GO" id="GO:0016020">
    <property type="term" value="C:membrane"/>
    <property type="evidence" value="ECO:0007669"/>
    <property type="project" value="UniProtKB-SubCell"/>
</dbReference>
<dbReference type="AlphaFoldDB" id="A0A8H5GE59"/>
<evidence type="ECO:0000313" key="9">
    <source>
        <dbReference type="Proteomes" id="UP000518752"/>
    </source>
</evidence>
<feature type="region of interest" description="Disordered" evidence="6">
    <location>
        <begin position="481"/>
        <end position="502"/>
    </location>
</feature>
<dbReference type="InterPro" id="IPR002293">
    <property type="entry name" value="AA/rel_permease1"/>
</dbReference>
<dbReference type="PROSITE" id="PS00218">
    <property type="entry name" value="AMINO_ACID_PERMEASE_1"/>
    <property type="match status" value="1"/>
</dbReference>
<evidence type="ECO:0000256" key="7">
    <source>
        <dbReference type="SAM" id="Phobius"/>
    </source>
</evidence>
<feature type="transmembrane region" description="Helical" evidence="7">
    <location>
        <begin position="151"/>
        <end position="171"/>
    </location>
</feature>
<feature type="transmembrane region" description="Helical" evidence="7">
    <location>
        <begin position="355"/>
        <end position="375"/>
    </location>
</feature>
<dbReference type="Gene3D" id="1.20.1740.10">
    <property type="entry name" value="Amino acid/polyamine transporter I"/>
    <property type="match status" value="1"/>
</dbReference>
<dbReference type="GO" id="GO:0022857">
    <property type="term" value="F:transmembrane transporter activity"/>
    <property type="evidence" value="ECO:0007669"/>
    <property type="project" value="InterPro"/>
</dbReference>
<keyword evidence="5 7" id="KW-0472">Membrane</keyword>
<feature type="transmembrane region" description="Helical" evidence="7">
    <location>
        <begin position="381"/>
        <end position="402"/>
    </location>
</feature>
<feature type="transmembrane region" description="Helical" evidence="7">
    <location>
        <begin position="258"/>
        <end position="284"/>
    </location>
</feature>
<accession>A0A8H5GE59</accession>
<dbReference type="InterPro" id="IPR004840">
    <property type="entry name" value="Amino_acid_permease_CS"/>
</dbReference>
<sequence>MWFVYHLSHKAILAVPYGLGAPFATGLIGGGPVVIIWGWVLVSLFTMTLALSIGEICAKYPTSAGAYYWCYRLASVEYRVLASWINGWLTMVGVWTISLSVTFGTGQLLVAGVSIFHPEWVATAWQTYLIFLAVLFTSTAIGVFLNDLLPTIDIISAFWTLLGTIVILICLSAKAAVGRHSAAFALGHFDPSPSGWTPGWSFFIGLLPLAQYRISSQDLMLNFEAYTYAAIGMIASMAEEVHNPTQQLPRAITWSIPIGFLTGIFFLLPVLFTLPDIATLLAVPGGQPLGVMFEMIMGSKGGGFGIWLIIFGIGMFCAISICCAASRSTWAFARDKAIPMYGFFSRVQIVRGVPVPLNGYMLSTIIQLLLGLIYLGSTAAFNAFVGVGVMCLGASYAMPVLISLLNGREAMMDSPYPLGRWGFFINAVAVLWVIFEMVLFSMPAVIPVTKSSMNYASVVFVGFGLFSAIWYLINGKSSYRGPPVPDDSASSSEDNGEPEKST</sequence>
<organism evidence="8 9">
    <name type="scientific">Collybiopsis confluens</name>
    <dbReference type="NCBI Taxonomy" id="2823264"/>
    <lineage>
        <taxon>Eukaryota</taxon>
        <taxon>Fungi</taxon>
        <taxon>Dikarya</taxon>
        <taxon>Basidiomycota</taxon>
        <taxon>Agaricomycotina</taxon>
        <taxon>Agaricomycetes</taxon>
        <taxon>Agaricomycetidae</taxon>
        <taxon>Agaricales</taxon>
        <taxon>Marasmiineae</taxon>
        <taxon>Omphalotaceae</taxon>
        <taxon>Collybiopsis</taxon>
    </lineage>
</organism>
<evidence type="ECO:0000256" key="1">
    <source>
        <dbReference type="ARBA" id="ARBA00004141"/>
    </source>
</evidence>
<evidence type="ECO:0008006" key="10">
    <source>
        <dbReference type="Google" id="ProtNLM"/>
    </source>
</evidence>
<name>A0A8H5GE59_9AGAR</name>
<feature type="transmembrane region" description="Helical" evidence="7">
    <location>
        <begin position="92"/>
        <end position="116"/>
    </location>
</feature>
<dbReference type="PANTHER" id="PTHR45649">
    <property type="entry name" value="AMINO-ACID PERMEASE BAT1"/>
    <property type="match status" value="1"/>
</dbReference>
<keyword evidence="2" id="KW-0813">Transport</keyword>